<name>A0AAQ3KSI5_9LILI</name>
<feature type="region of interest" description="Disordered" evidence="5">
    <location>
        <begin position="156"/>
        <end position="176"/>
    </location>
</feature>
<keyword evidence="4" id="KW-0539">Nucleus</keyword>
<dbReference type="AlphaFoldDB" id="A0AAQ3KSI5"/>
<evidence type="ECO:0008006" key="8">
    <source>
        <dbReference type="Google" id="ProtNLM"/>
    </source>
</evidence>
<dbReference type="GO" id="GO:0003713">
    <property type="term" value="F:transcription coactivator activity"/>
    <property type="evidence" value="ECO:0007669"/>
    <property type="project" value="TreeGrafter"/>
</dbReference>
<evidence type="ECO:0000256" key="4">
    <source>
        <dbReference type="ARBA" id="ARBA00023242"/>
    </source>
</evidence>
<dbReference type="GO" id="GO:0000124">
    <property type="term" value="C:SAGA complex"/>
    <property type="evidence" value="ECO:0007669"/>
    <property type="project" value="UniProtKB-ARBA"/>
</dbReference>
<dbReference type="GO" id="GO:0006357">
    <property type="term" value="P:regulation of transcription by RNA polymerase II"/>
    <property type="evidence" value="ECO:0007669"/>
    <property type="project" value="TreeGrafter"/>
</dbReference>
<keyword evidence="7" id="KW-1185">Reference proteome</keyword>
<comment type="subcellular location">
    <subcellularLocation>
        <location evidence="1">Nucleus</location>
    </subcellularLocation>
</comment>
<dbReference type="Pfam" id="PF12767">
    <property type="entry name" value="SAGA-Tad1"/>
    <property type="match status" value="1"/>
</dbReference>
<dbReference type="PANTHER" id="PTHR21277:SF5">
    <property type="entry name" value="TRANSCRIPTIONAL ADAPTER 1"/>
    <property type="match status" value="1"/>
</dbReference>
<evidence type="ECO:0000256" key="3">
    <source>
        <dbReference type="ARBA" id="ARBA00023163"/>
    </source>
</evidence>
<dbReference type="CDD" id="cd22933">
    <property type="entry name" value="HFD_HFI1"/>
    <property type="match status" value="1"/>
</dbReference>
<sequence length="431" mass="47798">MDTVHWEMQPSLQLQPSCQVLQHSRTNTSELKSLIVKQVGVERAQCYFSCLNGFLSQKVSKSEFNKRCLLTLGRENLPLHNQLVQTILKNSFQAKAPPSLNHQKSLHKSTISFLKKFPQHDDGYNSLLSPKTSIPNSSNGVILPLSSCKFRIVGENHHSDNHPSPIGPNGRAQAASHQFAVPSDNIVIRDNGDLSPSYLKRLKHQEDGGMEQLSKRPQFGESLLLDHASIHDKDLVGVTNVEDRDTLHDWDSRGPIDAPIGIPFHSARVGGTRRPISKASPINVDFGRSCSCGELFHTEMLKERMNKIVEAQGLGGVTMDCANLLNKSLDAYLKQLIRSCAELVGTRTGHDLIEESVPKLQSYRKPINGTWVGNSIQAQSVGGSSNDAHNFNNCHSVTMQDFNTAMGLNPEQLGVNWPLLLEKISFRSFEE</sequence>
<reference evidence="6 7" key="1">
    <citation type="submission" date="2023-10" db="EMBL/GenBank/DDBJ databases">
        <title>Chromosome-scale genome assembly provides insights into flower coloration mechanisms of Canna indica.</title>
        <authorList>
            <person name="Li C."/>
        </authorList>
    </citation>
    <scope>NUCLEOTIDE SEQUENCE [LARGE SCALE GENOMIC DNA]</scope>
    <source>
        <tissue evidence="6">Flower</tissue>
    </source>
</reference>
<dbReference type="PANTHER" id="PTHR21277">
    <property type="entry name" value="TRANSCRIPTIONAL ADAPTER 1"/>
    <property type="match status" value="1"/>
</dbReference>
<evidence type="ECO:0000313" key="7">
    <source>
        <dbReference type="Proteomes" id="UP001327560"/>
    </source>
</evidence>
<evidence type="ECO:0000313" key="6">
    <source>
        <dbReference type="EMBL" id="WOL13855.1"/>
    </source>
</evidence>
<evidence type="ECO:0000256" key="5">
    <source>
        <dbReference type="SAM" id="MobiDB-lite"/>
    </source>
</evidence>
<dbReference type="GO" id="GO:0005634">
    <property type="term" value="C:nucleus"/>
    <property type="evidence" value="ECO:0007669"/>
    <property type="project" value="UniProtKB-SubCell"/>
</dbReference>
<proteinExistence type="predicted"/>
<keyword evidence="2" id="KW-0805">Transcription regulation</keyword>
<dbReference type="InterPro" id="IPR024738">
    <property type="entry name" value="Hfi1/Tada1"/>
</dbReference>
<protein>
    <recommendedName>
        <fullName evidence="8">Transcriptional coactivator Hfi1/Transcriptional adapter 1</fullName>
    </recommendedName>
</protein>
<evidence type="ECO:0000256" key="2">
    <source>
        <dbReference type="ARBA" id="ARBA00023015"/>
    </source>
</evidence>
<gene>
    <name evidence="6" type="ORF">Cni_G22635</name>
</gene>
<organism evidence="6 7">
    <name type="scientific">Canna indica</name>
    <name type="common">Indian-shot</name>
    <dbReference type="NCBI Taxonomy" id="4628"/>
    <lineage>
        <taxon>Eukaryota</taxon>
        <taxon>Viridiplantae</taxon>
        <taxon>Streptophyta</taxon>
        <taxon>Embryophyta</taxon>
        <taxon>Tracheophyta</taxon>
        <taxon>Spermatophyta</taxon>
        <taxon>Magnoliopsida</taxon>
        <taxon>Liliopsida</taxon>
        <taxon>Zingiberales</taxon>
        <taxon>Cannaceae</taxon>
        <taxon>Canna</taxon>
    </lineage>
</organism>
<accession>A0AAQ3KSI5</accession>
<evidence type="ECO:0000256" key="1">
    <source>
        <dbReference type="ARBA" id="ARBA00004123"/>
    </source>
</evidence>
<dbReference type="EMBL" id="CP136896">
    <property type="protein sequence ID" value="WOL13855.1"/>
    <property type="molecule type" value="Genomic_DNA"/>
</dbReference>
<dbReference type="Proteomes" id="UP001327560">
    <property type="component" value="Chromosome 7"/>
</dbReference>
<keyword evidence="3" id="KW-0804">Transcription</keyword>